<evidence type="ECO:0000259" key="4">
    <source>
        <dbReference type="PROSITE" id="PS50893"/>
    </source>
</evidence>
<evidence type="ECO:0000256" key="1">
    <source>
        <dbReference type="ARBA" id="ARBA00022448"/>
    </source>
</evidence>
<comment type="caution">
    <text evidence="5">The sequence shown here is derived from an EMBL/GenBank/DDBJ whole genome shotgun (WGS) entry which is preliminary data.</text>
</comment>
<dbReference type="Pfam" id="PF00005">
    <property type="entry name" value="ABC_tran"/>
    <property type="match status" value="1"/>
</dbReference>
<dbReference type="RefSeq" id="WP_201922670.1">
    <property type="nucleotide sequence ID" value="NZ_JAERQG010000003.1"/>
</dbReference>
<evidence type="ECO:0000313" key="6">
    <source>
        <dbReference type="Proteomes" id="UP000642920"/>
    </source>
</evidence>
<dbReference type="InterPro" id="IPR003593">
    <property type="entry name" value="AAA+_ATPase"/>
</dbReference>
<dbReference type="InterPro" id="IPR003439">
    <property type="entry name" value="ABC_transporter-like_ATP-bd"/>
</dbReference>
<accession>A0A937DJV1</accession>
<dbReference type="SUPFAM" id="SSF52540">
    <property type="entry name" value="P-loop containing nucleoside triphosphate hydrolases"/>
    <property type="match status" value="1"/>
</dbReference>
<dbReference type="PANTHER" id="PTHR42939:SF1">
    <property type="entry name" value="ABC TRANSPORTER ATP-BINDING PROTEIN ALBC-RELATED"/>
    <property type="match status" value="1"/>
</dbReference>
<evidence type="ECO:0000256" key="2">
    <source>
        <dbReference type="ARBA" id="ARBA00022741"/>
    </source>
</evidence>
<dbReference type="PROSITE" id="PS50893">
    <property type="entry name" value="ABC_TRANSPORTER_2"/>
    <property type="match status" value="1"/>
</dbReference>
<keyword evidence="3 5" id="KW-0067">ATP-binding</keyword>
<proteinExistence type="predicted"/>
<dbReference type="Proteomes" id="UP000642920">
    <property type="component" value="Unassembled WGS sequence"/>
</dbReference>
<feature type="domain" description="ABC transporter" evidence="4">
    <location>
        <begin position="3"/>
        <end position="202"/>
    </location>
</feature>
<dbReference type="SMART" id="SM00382">
    <property type="entry name" value="AAA"/>
    <property type="match status" value="1"/>
</dbReference>
<dbReference type="Gene3D" id="3.40.50.300">
    <property type="entry name" value="P-loop containing nucleotide triphosphate hydrolases"/>
    <property type="match status" value="1"/>
</dbReference>
<dbReference type="AlphaFoldDB" id="A0A937DJV1"/>
<dbReference type="InterPro" id="IPR027417">
    <property type="entry name" value="P-loop_NTPase"/>
</dbReference>
<keyword evidence="1" id="KW-0813">Transport</keyword>
<dbReference type="GO" id="GO:0005524">
    <property type="term" value="F:ATP binding"/>
    <property type="evidence" value="ECO:0007669"/>
    <property type="project" value="UniProtKB-KW"/>
</dbReference>
<dbReference type="EMBL" id="JAERQG010000003">
    <property type="protein sequence ID" value="MBL0766355.1"/>
    <property type="molecule type" value="Genomic_DNA"/>
</dbReference>
<protein>
    <submittedName>
        <fullName evidence="5">ABC transporter ATP-binding protein</fullName>
    </submittedName>
</protein>
<dbReference type="GO" id="GO:0016887">
    <property type="term" value="F:ATP hydrolysis activity"/>
    <property type="evidence" value="ECO:0007669"/>
    <property type="project" value="InterPro"/>
</dbReference>
<organism evidence="5 6">
    <name type="scientific">Marivirga atlantica</name>
    <dbReference type="NCBI Taxonomy" id="1548457"/>
    <lineage>
        <taxon>Bacteria</taxon>
        <taxon>Pseudomonadati</taxon>
        <taxon>Bacteroidota</taxon>
        <taxon>Cytophagia</taxon>
        <taxon>Cytophagales</taxon>
        <taxon>Marivirgaceae</taxon>
        <taxon>Marivirga</taxon>
    </lineage>
</organism>
<keyword evidence="6" id="KW-1185">Reference proteome</keyword>
<dbReference type="InterPro" id="IPR051782">
    <property type="entry name" value="ABC_Transporter_VariousFunc"/>
</dbReference>
<evidence type="ECO:0000256" key="3">
    <source>
        <dbReference type="ARBA" id="ARBA00022840"/>
    </source>
</evidence>
<gene>
    <name evidence="5" type="ORF">JKP34_13895</name>
</gene>
<sequence>MKLELRSLSKKFNKNHLFKNLNLSIAEGETVAITGANGSGKSTLLKIISGLIAPQKGEIIISINQHTINKEDYHKHINICAPYVDLIEDFTLEEHLNFHSQYKKPIDINFLLEELKNCGLEPHRHKLVREFSSGMKQRLKLILTCCFNGEILLLDEPGSHLDESGKNWYKRIINKRVNNSITLIFSNDVNEYISFTEKIVNIEALKH</sequence>
<name>A0A937DJV1_9BACT</name>
<evidence type="ECO:0000313" key="5">
    <source>
        <dbReference type="EMBL" id="MBL0766355.1"/>
    </source>
</evidence>
<keyword evidence="2" id="KW-0547">Nucleotide-binding</keyword>
<reference evidence="5" key="1">
    <citation type="submission" date="2021-01" db="EMBL/GenBank/DDBJ databases">
        <title>Marivirga sp. nov., isolated from intertidal surface sediments.</title>
        <authorList>
            <person name="Zhang M."/>
        </authorList>
    </citation>
    <scope>NUCLEOTIDE SEQUENCE</scope>
    <source>
        <strain evidence="5">SM1354</strain>
    </source>
</reference>
<dbReference type="PANTHER" id="PTHR42939">
    <property type="entry name" value="ABC TRANSPORTER ATP-BINDING PROTEIN ALBC-RELATED"/>
    <property type="match status" value="1"/>
</dbReference>